<keyword evidence="6" id="KW-0238">DNA-binding</keyword>
<dbReference type="AlphaFoldDB" id="A0A0S2W7B4"/>
<name>A0A0S2W7B4_9FIRM</name>
<sequence>MKIETDKIYCGDSLQVLQTLPDNCMDCCVTSPPYYALRDYGTDGQIGREATPEEYVSRITAVFHEVKRVLTPEGTCWLNIADTYCGTGSKADHQDPKYPKGRNGQQVAVNHRAPGCKPKDLIGIPWLVALALRGDGWYLRSSIIWHKGNAMPESTRDRPTRCYEYVFLLTKSKKYYYDWQAVAEPIAPTTAVRLKSGVGKGNKYAATVPGQNQPQKINRPRRKGAYTDEMISPVRSRRNVWQINTASYRGGHFAAFPPKLAETCILAGCPVGGIVLDPFLGSGTTAAAAKSLSRRYIGIEINPEYCTLAKQRIGGDEH</sequence>
<dbReference type="REBASE" id="132462">
    <property type="entry name" value="M.Ibu211ORF2823P"/>
</dbReference>
<proteinExistence type="inferred from homology"/>
<dbReference type="GO" id="GO:0008170">
    <property type="term" value="F:N-methyltransferase activity"/>
    <property type="evidence" value="ECO:0007669"/>
    <property type="project" value="InterPro"/>
</dbReference>
<dbReference type="Gene3D" id="3.40.50.150">
    <property type="entry name" value="Vaccinia Virus protein VP39"/>
    <property type="match status" value="1"/>
</dbReference>
<dbReference type="EC" id="2.1.1.-" evidence="8"/>
<dbReference type="Pfam" id="PF01555">
    <property type="entry name" value="N6_N4_Mtase"/>
    <property type="match status" value="1"/>
</dbReference>
<dbReference type="RefSeq" id="WP_021639563.1">
    <property type="nucleotide sequence ID" value="NZ_CP011307.1"/>
</dbReference>
<dbReference type="GO" id="GO:0015667">
    <property type="term" value="F:site-specific DNA-methyltransferase (cytosine-N4-specific) activity"/>
    <property type="evidence" value="ECO:0007669"/>
    <property type="project" value="UniProtKB-EC"/>
</dbReference>
<dbReference type="SUPFAM" id="SSF53335">
    <property type="entry name" value="S-adenosyl-L-methionine-dependent methyltransferases"/>
    <property type="match status" value="1"/>
</dbReference>
<dbReference type="GO" id="GO:0003677">
    <property type="term" value="F:DNA binding"/>
    <property type="evidence" value="ECO:0007669"/>
    <property type="project" value="UniProtKB-KW"/>
</dbReference>
<dbReference type="GO" id="GO:0005737">
    <property type="term" value="C:cytoplasm"/>
    <property type="evidence" value="ECO:0007669"/>
    <property type="project" value="TreeGrafter"/>
</dbReference>
<comment type="catalytic activity">
    <reaction evidence="7">
        <text>a 2'-deoxycytidine in DNA + S-adenosyl-L-methionine = an N(4)-methyl-2'-deoxycytidine in DNA + S-adenosyl-L-homocysteine + H(+)</text>
        <dbReference type="Rhea" id="RHEA:16857"/>
        <dbReference type="Rhea" id="RHEA-COMP:11369"/>
        <dbReference type="Rhea" id="RHEA-COMP:13674"/>
        <dbReference type="ChEBI" id="CHEBI:15378"/>
        <dbReference type="ChEBI" id="CHEBI:57856"/>
        <dbReference type="ChEBI" id="CHEBI:59789"/>
        <dbReference type="ChEBI" id="CHEBI:85452"/>
        <dbReference type="ChEBI" id="CHEBI:137933"/>
        <dbReference type="EC" id="2.1.1.113"/>
    </reaction>
</comment>
<comment type="similarity">
    <text evidence="1">Belongs to the N(4)/N(6)-methyltransferase family. N(4) subfamily.</text>
</comment>
<reference evidence="11" key="2">
    <citation type="submission" date="2015-04" db="EMBL/GenBank/DDBJ databases">
        <title>A butyrogenic pathway from the amino acid lysine in a human gut commensal.</title>
        <authorList>
            <person name="de Vos W.M."/>
            <person name="Bui N.T.P."/>
            <person name="Plugge C.M."/>
            <person name="Ritari J."/>
        </authorList>
    </citation>
    <scope>NUCLEOTIDE SEQUENCE [LARGE SCALE GENOMIC DNA]</scope>
    <source>
        <strain evidence="11">AF211</strain>
    </source>
</reference>
<accession>A0A0S2W7B4</accession>
<evidence type="ECO:0000313" key="11">
    <source>
        <dbReference type="Proteomes" id="UP000064844"/>
    </source>
</evidence>
<feature type="domain" description="DNA methylase N-4/N-6" evidence="9">
    <location>
        <begin position="26"/>
        <end position="311"/>
    </location>
</feature>
<keyword evidence="4" id="KW-0949">S-adenosyl-L-methionine</keyword>
<organism evidence="10 11">
    <name type="scientific">Intestinimonas butyriciproducens</name>
    <dbReference type="NCBI Taxonomy" id="1297617"/>
    <lineage>
        <taxon>Bacteria</taxon>
        <taxon>Bacillati</taxon>
        <taxon>Bacillota</taxon>
        <taxon>Clostridia</taxon>
        <taxon>Eubacteriales</taxon>
        <taxon>Intestinimonas</taxon>
    </lineage>
</organism>
<evidence type="ECO:0000313" key="10">
    <source>
        <dbReference type="EMBL" id="ALP95214.1"/>
    </source>
</evidence>
<evidence type="ECO:0000256" key="7">
    <source>
        <dbReference type="ARBA" id="ARBA00049120"/>
    </source>
</evidence>
<keyword evidence="2 10" id="KW-0489">Methyltransferase</keyword>
<protein>
    <recommendedName>
        <fullName evidence="8">Methyltransferase</fullName>
        <ecNumber evidence="8">2.1.1.-</ecNumber>
    </recommendedName>
</protein>
<reference evidence="10 11" key="1">
    <citation type="journal article" date="2015" name="Nat. Commun.">
        <title>Production of butyrate from lysine and the Amadori product fructoselysine by a human gut commensal.</title>
        <authorList>
            <person name="Bui T.P."/>
            <person name="Ritari J."/>
            <person name="Boeren S."/>
            <person name="de Waard P."/>
            <person name="Plugge C.M."/>
            <person name="de Vos W.M."/>
        </authorList>
    </citation>
    <scope>NUCLEOTIDE SEQUENCE [LARGE SCALE GENOMIC DNA]</scope>
    <source>
        <strain evidence="10 11">AF211</strain>
    </source>
</reference>
<evidence type="ECO:0000256" key="4">
    <source>
        <dbReference type="ARBA" id="ARBA00022691"/>
    </source>
</evidence>
<keyword evidence="5" id="KW-0680">Restriction system</keyword>
<dbReference type="GO" id="GO:0032259">
    <property type="term" value="P:methylation"/>
    <property type="evidence" value="ECO:0007669"/>
    <property type="project" value="UniProtKB-KW"/>
</dbReference>
<evidence type="ECO:0000256" key="5">
    <source>
        <dbReference type="ARBA" id="ARBA00022747"/>
    </source>
</evidence>
<dbReference type="PATRIC" id="fig|1297617.4.peg.2906"/>
<evidence type="ECO:0000256" key="3">
    <source>
        <dbReference type="ARBA" id="ARBA00022679"/>
    </source>
</evidence>
<dbReference type="STRING" id="1297617.IB211_02823c"/>
<evidence type="ECO:0000256" key="6">
    <source>
        <dbReference type="ARBA" id="ARBA00023125"/>
    </source>
</evidence>
<dbReference type="EMBL" id="CP011307">
    <property type="protein sequence ID" value="ALP95214.1"/>
    <property type="molecule type" value="Genomic_DNA"/>
</dbReference>
<evidence type="ECO:0000256" key="1">
    <source>
        <dbReference type="ARBA" id="ARBA00010203"/>
    </source>
</evidence>
<dbReference type="InterPro" id="IPR001091">
    <property type="entry name" value="RM_Methyltransferase"/>
</dbReference>
<dbReference type="InterPro" id="IPR002941">
    <property type="entry name" value="DNA_methylase_N4/N6"/>
</dbReference>
<dbReference type="PROSITE" id="PS00093">
    <property type="entry name" value="N4_MTASE"/>
    <property type="match status" value="1"/>
</dbReference>
<dbReference type="PANTHER" id="PTHR13370">
    <property type="entry name" value="RNA METHYLASE-RELATED"/>
    <property type="match status" value="1"/>
</dbReference>
<dbReference type="KEGG" id="ibu:IB211_02823c"/>
<dbReference type="PANTHER" id="PTHR13370:SF3">
    <property type="entry name" value="TRNA (GUANINE(10)-N2)-METHYLTRANSFERASE HOMOLOG"/>
    <property type="match status" value="1"/>
</dbReference>
<dbReference type="GO" id="GO:0009307">
    <property type="term" value="P:DNA restriction-modification system"/>
    <property type="evidence" value="ECO:0007669"/>
    <property type="project" value="UniProtKB-KW"/>
</dbReference>
<gene>
    <name evidence="10" type="ORF">IB211_02823c</name>
</gene>
<dbReference type="InterPro" id="IPR029063">
    <property type="entry name" value="SAM-dependent_MTases_sf"/>
</dbReference>
<keyword evidence="3 10" id="KW-0808">Transferase</keyword>
<dbReference type="PRINTS" id="PR00508">
    <property type="entry name" value="S21N4MTFRASE"/>
</dbReference>
<keyword evidence="11" id="KW-1185">Reference proteome</keyword>
<evidence type="ECO:0000256" key="2">
    <source>
        <dbReference type="ARBA" id="ARBA00022603"/>
    </source>
</evidence>
<dbReference type="Proteomes" id="UP000064844">
    <property type="component" value="Chromosome"/>
</dbReference>
<evidence type="ECO:0000259" key="9">
    <source>
        <dbReference type="Pfam" id="PF01555"/>
    </source>
</evidence>
<dbReference type="InterPro" id="IPR017985">
    <property type="entry name" value="MeTrfase_CN4_CS"/>
</dbReference>
<evidence type="ECO:0000256" key="8">
    <source>
        <dbReference type="RuleBase" id="RU362026"/>
    </source>
</evidence>